<dbReference type="GO" id="GO:0006620">
    <property type="term" value="P:post-translational protein targeting to endoplasmic reticulum membrane"/>
    <property type="evidence" value="ECO:0007669"/>
    <property type="project" value="TreeGrafter"/>
</dbReference>
<dbReference type="OrthoDB" id="2423701at2759"/>
<dbReference type="AlphaFoldDB" id="A0A8X7XRU5"/>
<evidence type="ECO:0000256" key="3">
    <source>
        <dbReference type="SAM" id="MobiDB-lite"/>
    </source>
</evidence>
<keyword evidence="1" id="KW-0677">Repeat</keyword>
<dbReference type="InterPro" id="IPR019734">
    <property type="entry name" value="TPR_rpt"/>
</dbReference>
<organism evidence="4 5">
    <name type="scientific">Populus tomentosa</name>
    <name type="common">Chinese white poplar</name>
    <dbReference type="NCBI Taxonomy" id="118781"/>
    <lineage>
        <taxon>Eukaryota</taxon>
        <taxon>Viridiplantae</taxon>
        <taxon>Streptophyta</taxon>
        <taxon>Embryophyta</taxon>
        <taxon>Tracheophyta</taxon>
        <taxon>Spermatophyta</taxon>
        <taxon>Magnoliopsida</taxon>
        <taxon>eudicotyledons</taxon>
        <taxon>Gunneridae</taxon>
        <taxon>Pentapetalae</taxon>
        <taxon>rosids</taxon>
        <taxon>fabids</taxon>
        <taxon>Malpighiales</taxon>
        <taxon>Salicaceae</taxon>
        <taxon>Saliceae</taxon>
        <taxon>Populus</taxon>
    </lineage>
</organism>
<evidence type="ECO:0000313" key="4">
    <source>
        <dbReference type="EMBL" id="KAG6735852.1"/>
    </source>
</evidence>
<comment type="caution">
    <text evidence="4">The sequence shown here is derived from an EMBL/GenBank/DDBJ whole genome shotgun (WGS) entry which is preliminary data.</text>
</comment>
<reference evidence="4" key="1">
    <citation type="journal article" date="2020" name="bioRxiv">
        <title>Hybrid origin of Populus tomentosa Carr. identified through genome sequencing and phylogenomic analysis.</title>
        <authorList>
            <person name="An X."/>
            <person name="Gao K."/>
            <person name="Chen Z."/>
            <person name="Li J."/>
            <person name="Yang X."/>
            <person name="Yang X."/>
            <person name="Zhou J."/>
            <person name="Guo T."/>
            <person name="Zhao T."/>
            <person name="Huang S."/>
            <person name="Miao D."/>
            <person name="Khan W.U."/>
            <person name="Rao P."/>
            <person name="Ye M."/>
            <person name="Lei B."/>
            <person name="Liao W."/>
            <person name="Wang J."/>
            <person name="Ji L."/>
            <person name="Li Y."/>
            <person name="Guo B."/>
            <person name="Mustafa N.S."/>
            <person name="Li S."/>
            <person name="Yun Q."/>
            <person name="Keller S.R."/>
            <person name="Mao J."/>
            <person name="Zhang R."/>
            <person name="Strauss S.H."/>
        </authorList>
    </citation>
    <scope>NUCLEOTIDE SEQUENCE</scope>
    <source>
        <strain evidence="4">GM15</strain>
        <tissue evidence="4">Leaf</tissue>
    </source>
</reference>
<gene>
    <name evidence="4" type="ORF">POTOM_061476</name>
</gene>
<dbReference type="SMART" id="SM00028">
    <property type="entry name" value="TPR"/>
    <property type="match status" value="3"/>
</dbReference>
<dbReference type="Gene3D" id="1.25.40.10">
    <property type="entry name" value="Tetratricopeptide repeat domain"/>
    <property type="match status" value="1"/>
</dbReference>
<feature type="region of interest" description="Disordered" evidence="3">
    <location>
        <begin position="388"/>
        <end position="411"/>
    </location>
</feature>
<accession>A0A8X7XRU5</accession>
<feature type="region of interest" description="Disordered" evidence="3">
    <location>
        <begin position="328"/>
        <end position="371"/>
    </location>
</feature>
<dbReference type="Pfam" id="PF13431">
    <property type="entry name" value="TPR_17"/>
    <property type="match status" value="1"/>
</dbReference>
<feature type="compositionally biased region" description="Polar residues" evidence="3">
    <location>
        <begin position="354"/>
        <end position="364"/>
    </location>
</feature>
<dbReference type="SUPFAM" id="SSF48452">
    <property type="entry name" value="TPR-like"/>
    <property type="match status" value="1"/>
</dbReference>
<dbReference type="GO" id="GO:0060090">
    <property type="term" value="F:molecular adaptor activity"/>
    <property type="evidence" value="ECO:0007669"/>
    <property type="project" value="TreeGrafter"/>
</dbReference>
<sequence>MAQLKTDSPLSRRVARAFIDFLNSVEAAPGVDLEGLEVAKECVSDAFKLDSPTSDDDRLEPGLLINLFRSLEANGLQKNKSDPSSGTAPVDAPTSSNNNTNNDGVWLSRDELFGQFFAALEKMHFFRTTPDGNDDPAQLDRATRLFHDALNEMEKNGCQTYDRNSLAEALKSQGNRAVQCKLFSDAIELYSCAISLSENNAVYYCNRAAAYTQIHKYTEAIRDCLKSAEIDPGYSKAYSRLGLAYYAQGNYMDAIDKGFKKDGTDAPWRNPESVTILNALWLTDKCSRLVIMVNNLISNFDSPPSSALQLDPSNETVKENIRVAEQKLKEQQQRTEQGQNSSSSNRDNYESSNQSTGGSRSHSMPMQFDINGIPVDFSSMLRNMTAHMGEQSQERQGQDGSANGSDEPEIRIGGNIGVNMTENMPDELRGAFRSMMEMFSGAASHGNAQDAMNGRSPTN</sequence>
<feature type="compositionally biased region" description="Low complexity" evidence="3">
    <location>
        <begin position="340"/>
        <end position="353"/>
    </location>
</feature>
<dbReference type="PANTHER" id="PTHR45831:SF2">
    <property type="entry name" value="LD24721P"/>
    <property type="match status" value="1"/>
</dbReference>
<dbReference type="InterPro" id="IPR047150">
    <property type="entry name" value="SGT"/>
</dbReference>
<protein>
    <submittedName>
        <fullName evidence="4">Uncharacterized protein</fullName>
    </submittedName>
</protein>
<evidence type="ECO:0000256" key="2">
    <source>
        <dbReference type="ARBA" id="ARBA00022803"/>
    </source>
</evidence>
<dbReference type="PANTHER" id="PTHR45831">
    <property type="entry name" value="LD24721P"/>
    <property type="match status" value="1"/>
</dbReference>
<keyword evidence="5" id="KW-1185">Reference proteome</keyword>
<dbReference type="InterPro" id="IPR011990">
    <property type="entry name" value="TPR-like_helical_dom_sf"/>
</dbReference>
<dbReference type="EMBL" id="JAAWWB010001632">
    <property type="protein sequence ID" value="KAG6735852.1"/>
    <property type="molecule type" value="Genomic_DNA"/>
</dbReference>
<keyword evidence="2" id="KW-0802">TPR repeat</keyword>
<dbReference type="GO" id="GO:0016020">
    <property type="term" value="C:membrane"/>
    <property type="evidence" value="ECO:0007669"/>
    <property type="project" value="TreeGrafter"/>
</dbReference>
<name>A0A8X7XRU5_POPTO</name>
<dbReference type="Gene3D" id="1.20.5.420">
    <property type="entry name" value="Immunoglobulin FC, subunit C"/>
    <property type="match status" value="1"/>
</dbReference>
<proteinExistence type="predicted"/>
<dbReference type="GO" id="GO:0072380">
    <property type="term" value="C:TRC complex"/>
    <property type="evidence" value="ECO:0007669"/>
    <property type="project" value="TreeGrafter"/>
</dbReference>
<dbReference type="Proteomes" id="UP000886885">
    <property type="component" value="Unassembled WGS sequence"/>
</dbReference>
<evidence type="ECO:0000313" key="5">
    <source>
        <dbReference type="Proteomes" id="UP000886885"/>
    </source>
</evidence>
<evidence type="ECO:0000256" key="1">
    <source>
        <dbReference type="ARBA" id="ARBA00022737"/>
    </source>
</evidence>
<feature type="region of interest" description="Disordered" evidence="3">
    <location>
        <begin position="76"/>
        <end position="103"/>
    </location>
</feature>